<dbReference type="RefSeq" id="WP_013820244.1">
    <property type="nucleotide sequence ID" value="NC_015572.1"/>
</dbReference>
<dbReference type="GO" id="GO:0005524">
    <property type="term" value="F:ATP binding"/>
    <property type="evidence" value="ECO:0007669"/>
    <property type="project" value="InterPro"/>
</dbReference>
<reference evidence="2 3" key="1">
    <citation type="journal article" date="2011" name="J. Bacteriol.">
        <title>Complete Genome Sequence of the Aerobic Marine Methanotroph Methylomonas methanica MC09.</title>
        <authorList>
            <person name="Boden R."/>
            <person name="Cunliffe M."/>
            <person name="Scanlan J."/>
            <person name="Moussard H."/>
            <person name="Kits K.D."/>
            <person name="Klotz M.G."/>
            <person name="Jetten M.S."/>
            <person name="Vuilleumier S."/>
            <person name="Han J."/>
            <person name="Peters L."/>
            <person name="Mikhailova N."/>
            <person name="Teshima H."/>
            <person name="Tapia R."/>
            <person name="Kyrpides N."/>
            <person name="Ivanova N."/>
            <person name="Pagani I."/>
            <person name="Cheng J.F."/>
            <person name="Goodwin L."/>
            <person name="Han C."/>
            <person name="Hauser L."/>
            <person name="Land M.L."/>
            <person name="Lapidus A."/>
            <person name="Lucas S."/>
            <person name="Pitluck S."/>
            <person name="Woyke T."/>
            <person name="Stein L."/>
            <person name="Murrell J.C."/>
        </authorList>
    </citation>
    <scope>NUCLEOTIDE SEQUENCE [LARGE SCALE GENOMIC DNA]</scope>
    <source>
        <strain evidence="2 3">MC09</strain>
    </source>
</reference>
<dbReference type="HOGENOM" id="CLU_073290_2_1_6"/>
<dbReference type="InterPro" id="IPR027417">
    <property type="entry name" value="P-loop_NTPase"/>
</dbReference>
<dbReference type="SUPFAM" id="SSF53795">
    <property type="entry name" value="PEP carboxykinase-like"/>
    <property type="match status" value="1"/>
</dbReference>
<reference evidence="3" key="3">
    <citation type="submission" date="2011-05" db="EMBL/GenBank/DDBJ databases">
        <title>Complete sequence of Methylomonas methanica MC09.</title>
        <authorList>
            <consortium name="US DOE Joint Genome Institute"/>
            <person name="Lucas S."/>
            <person name="Han J."/>
            <person name="Lapidus A."/>
            <person name="Cheng J.-F."/>
            <person name="Goodwin L."/>
            <person name="Pitluck S."/>
            <person name="Peters L."/>
            <person name="Mikhailova N."/>
            <person name="Teshima H."/>
            <person name="Han C."/>
            <person name="Tapia R."/>
            <person name="Land M."/>
            <person name="Hauser L."/>
            <person name="Kyrpides N."/>
            <person name="Ivanova N."/>
            <person name="Pagani I."/>
            <person name="Stein L."/>
            <person name="Woyke T."/>
        </authorList>
    </citation>
    <scope>NUCLEOTIDE SEQUENCE [LARGE SCALE GENOMIC DNA]</scope>
    <source>
        <strain evidence="3">MC09</strain>
    </source>
</reference>
<dbReference type="OrthoDB" id="3213869at2"/>
<evidence type="ECO:0000313" key="3">
    <source>
        <dbReference type="Proteomes" id="UP000008888"/>
    </source>
</evidence>
<protein>
    <submittedName>
        <fullName evidence="2">HPr(Ser) kinase/phosphatase</fullName>
    </submittedName>
</protein>
<organism evidence="2 3">
    <name type="scientific">Methylomonas methanica (strain DSM 25384 / MC09)</name>
    <dbReference type="NCBI Taxonomy" id="857087"/>
    <lineage>
        <taxon>Bacteria</taxon>
        <taxon>Pseudomonadati</taxon>
        <taxon>Pseudomonadota</taxon>
        <taxon>Gammaproteobacteria</taxon>
        <taxon>Methylococcales</taxon>
        <taxon>Methylococcaceae</taxon>
        <taxon>Methylomonas</taxon>
    </lineage>
</organism>
<reference key="2">
    <citation type="submission" date="2011-05" db="EMBL/GenBank/DDBJ databases">
        <title>Complete genome sequence of the aerobic marine methanotroph Methylomonas methanica MC09.</title>
        <authorList>
            <person name="Boden R."/>
            <person name="Cunliffe M."/>
            <person name="Scanlan J."/>
            <person name="Moussard H."/>
            <person name="Kits K.D."/>
            <person name="Klotz M."/>
            <person name="Jetten M."/>
            <person name="Vuilleumier S."/>
            <person name="Han J."/>
            <person name="Peters L."/>
            <person name="Mikhailova N."/>
            <person name="Teshima H."/>
            <person name="Tapia R."/>
            <person name="Kyrpides N."/>
            <person name="Ivanova N."/>
            <person name="Pagani I."/>
            <person name="Cheng J.-F."/>
            <person name="Goodwin L."/>
            <person name="Han C."/>
            <person name="Hauser L."/>
            <person name="Land M."/>
            <person name="Lapidus A."/>
            <person name="Lucas S."/>
            <person name="Pitluck S."/>
            <person name="Woyke T."/>
            <person name="Stein L.Y."/>
            <person name="Murrell C."/>
        </authorList>
    </citation>
    <scope>NUCLEOTIDE SEQUENCE</scope>
    <source>
        <strain>MC09</strain>
    </source>
</reference>
<keyword evidence="2" id="KW-0808">Transferase</keyword>
<dbReference type="eggNOG" id="COG1493">
    <property type="taxonomic scope" value="Bacteria"/>
</dbReference>
<gene>
    <name evidence="2" type="ordered locus">Metme_3664</name>
</gene>
<evidence type="ECO:0000313" key="2">
    <source>
        <dbReference type="EMBL" id="AEG02025.1"/>
    </source>
</evidence>
<accession>F9ZW54</accession>
<evidence type="ECO:0000259" key="1">
    <source>
        <dbReference type="Pfam" id="PF07475"/>
    </source>
</evidence>
<dbReference type="Proteomes" id="UP000008888">
    <property type="component" value="Chromosome"/>
</dbReference>
<dbReference type="AlphaFoldDB" id="F9ZW54"/>
<proteinExistence type="predicted"/>
<dbReference type="KEGG" id="mmt:Metme_3664"/>
<dbReference type="STRING" id="857087.Metme_3664"/>
<keyword evidence="2" id="KW-0418">Kinase</keyword>
<dbReference type="GO" id="GO:0000155">
    <property type="term" value="F:phosphorelay sensor kinase activity"/>
    <property type="evidence" value="ECO:0007669"/>
    <property type="project" value="InterPro"/>
</dbReference>
<dbReference type="GO" id="GO:0006109">
    <property type="term" value="P:regulation of carbohydrate metabolic process"/>
    <property type="evidence" value="ECO:0007669"/>
    <property type="project" value="InterPro"/>
</dbReference>
<dbReference type="InterPro" id="IPR011104">
    <property type="entry name" value="Hpr_kin/Pase_C"/>
</dbReference>
<dbReference type="Gene3D" id="3.40.50.300">
    <property type="entry name" value="P-loop containing nucleotide triphosphate hydrolases"/>
    <property type="match status" value="1"/>
</dbReference>
<dbReference type="Pfam" id="PF07475">
    <property type="entry name" value="Hpr_kinase_C"/>
    <property type="match status" value="1"/>
</dbReference>
<name>F9ZW54_METMM</name>
<dbReference type="EMBL" id="CP002738">
    <property type="protein sequence ID" value="AEG02025.1"/>
    <property type="molecule type" value="Genomic_DNA"/>
</dbReference>
<feature type="domain" description="HPr kinase/phosphorylase C-terminal" evidence="1">
    <location>
        <begin position="115"/>
        <end position="159"/>
    </location>
</feature>
<sequence length="304" mass="32922">MSAHLLNLCGWQVCSDLPIADLLPWQGGGQEPDIFIRLGSVAERLEGIVEETPLFQVTADGTCRFIIEDVAVYLISGGRDVVIEPRIALDAPDLRVFLLGTVLGILCHQRNVLPIHGSCVAIDGKAVILAGNSGAGKSTLAAAFLRRGFPILADDVTVVVPDDKGIAWVRPAFPRLKVWSRTAEALGIDHAGFECSRSESAKVHLPLDDAYSADPLPLGAILHLNRAFERRFDAPERLRGIVALGALKRAVYRLPSARRLDPDLVRLKALLVPVAAACPTHWRLDHLHDFSVIDDVVSVIAANL</sequence>
<keyword evidence="3" id="KW-1185">Reference proteome</keyword>